<keyword evidence="2 9" id="KW-0859">Xylose metabolism</keyword>
<dbReference type="PANTHER" id="PTHR43095">
    <property type="entry name" value="SUGAR KINASE"/>
    <property type="match status" value="1"/>
</dbReference>
<organism evidence="13 14">
    <name type="scientific">Sediminivirga luteola</name>
    <dbReference type="NCBI Taxonomy" id="1774748"/>
    <lineage>
        <taxon>Bacteria</taxon>
        <taxon>Bacillati</taxon>
        <taxon>Actinomycetota</taxon>
        <taxon>Actinomycetes</taxon>
        <taxon>Micrococcales</taxon>
        <taxon>Brevibacteriaceae</taxon>
        <taxon>Sediminivirga</taxon>
    </lineage>
</organism>
<dbReference type="InterPro" id="IPR006000">
    <property type="entry name" value="Xylulokinase"/>
</dbReference>
<evidence type="ECO:0000256" key="9">
    <source>
        <dbReference type="RuleBase" id="RU364073"/>
    </source>
</evidence>
<protein>
    <recommendedName>
        <fullName evidence="9">Xylulose kinase</fullName>
        <shortName evidence="9">Xylulokinase</shortName>
        <ecNumber evidence="9">2.7.1.17</ecNumber>
    </recommendedName>
</protein>
<sequence length="523" mass="55384">MITSPSGTPGPSGAPGPSGSPSPSVHADLVIAHDLGTTGDKASLVTREGRILGSVTVGYPTGFSEDGRAEQDPQRWWDAFCQANRTLLDRLGESPERVRAVSFSGQMMGAVLIDAHGQATRPAIIWADTRSKAQCARLLDRVGMERVYAITGHRANPTYSLSKLMWIADHEPEALERAVAFLNPKDYLVRRLCGVHVTDPSDASSTNAFDQRGGQWSQELIEASGLDAGIFPEVVASSTDIGPLLPELAPETGLSPRTRVVLGGGDGPMGALGAGRLDESDGLYAYLGSSSWVSFASAQPLHDPLMRSMTFTHVLPGSYVPTATMQTGGAALEWIAGVLGDGSDDPYGPLLTEAARVQAAAEGLFFLPHLLGERAPYWNPSVRATFTGLTITHGRGHMTRAVLEGVAFNLRTGLQAFADAGHAFDAADVIGGASKSEVVRGILADTWQLSVTPSDIGDHATSLGAAAIGALGSGLIGAEDLRPFLGEHRGEPLAPALPAAERDRRYERFLDAYRRLEGWFEQA</sequence>
<dbReference type="InterPro" id="IPR000577">
    <property type="entry name" value="Carb_kinase_FGGY"/>
</dbReference>
<evidence type="ECO:0000256" key="8">
    <source>
        <dbReference type="RuleBase" id="RU003733"/>
    </source>
</evidence>
<evidence type="ECO:0000256" key="2">
    <source>
        <dbReference type="ARBA" id="ARBA00022629"/>
    </source>
</evidence>
<dbReference type="AlphaFoldDB" id="A0A8J2TZF9"/>
<evidence type="ECO:0000256" key="6">
    <source>
        <dbReference type="ARBA" id="ARBA00022840"/>
    </source>
</evidence>
<dbReference type="GO" id="GO:0004856">
    <property type="term" value="F:D-xylulokinase activity"/>
    <property type="evidence" value="ECO:0007669"/>
    <property type="project" value="UniProtKB-EC"/>
</dbReference>
<dbReference type="Gene3D" id="3.30.420.40">
    <property type="match status" value="2"/>
</dbReference>
<dbReference type="InterPro" id="IPR018483">
    <property type="entry name" value="Carb_kinase_FGGY_CS"/>
</dbReference>
<evidence type="ECO:0000256" key="3">
    <source>
        <dbReference type="ARBA" id="ARBA00022679"/>
    </source>
</evidence>
<reference evidence="13" key="1">
    <citation type="journal article" date="2014" name="Int. J. Syst. Evol. Microbiol.">
        <title>Complete genome sequence of Corynebacterium casei LMG S-19264T (=DSM 44701T), isolated from a smear-ripened cheese.</title>
        <authorList>
            <consortium name="US DOE Joint Genome Institute (JGI-PGF)"/>
            <person name="Walter F."/>
            <person name="Albersmeier A."/>
            <person name="Kalinowski J."/>
            <person name="Ruckert C."/>
        </authorList>
    </citation>
    <scope>NUCLEOTIDE SEQUENCE</scope>
    <source>
        <strain evidence="13">CGMCC 1.12785</strain>
    </source>
</reference>
<accession>A0A8J2TZF9</accession>
<dbReference type="CDD" id="cd07805">
    <property type="entry name" value="ASKHA_NBD_FGGY_CvXK-like"/>
    <property type="match status" value="1"/>
</dbReference>
<feature type="domain" description="Carbohydrate kinase FGGY C-terminal" evidence="12">
    <location>
        <begin position="283"/>
        <end position="471"/>
    </location>
</feature>
<dbReference type="GO" id="GO:0005997">
    <property type="term" value="P:xylulose metabolic process"/>
    <property type="evidence" value="ECO:0007669"/>
    <property type="project" value="InterPro"/>
</dbReference>
<dbReference type="InterPro" id="IPR018485">
    <property type="entry name" value="FGGY_C"/>
</dbReference>
<evidence type="ECO:0000259" key="12">
    <source>
        <dbReference type="Pfam" id="PF02782"/>
    </source>
</evidence>
<dbReference type="InterPro" id="IPR018484">
    <property type="entry name" value="FGGY_N"/>
</dbReference>
<keyword evidence="4 9" id="KW-0547">Nucleotide-binding</keyword>
<feature type="region of interest" description="Disordered" evidence="10">
    <location>
        <begin position="1"/>
        <end position="26"/>
    </location>
</feature>
<keyword evidence="6 9" id="KW-0067">ATP-binding</keyword>
<evidence type="ECO:0000256" key="7">
    <source>
        <dbReference type="ARBA" id="ARBA00023277"/>
    </source>
</evidence>
<evidence type="ECO:0000256" key="10">
    <source>
        <dbReference type="SAM" id="MobiDB-lite"/>
    </source>
</evidence>
<dbReference type="NCBIfam" id="TIGR01312">
    <property type="entry name" value="XylB"/>
    <property type="match status" value="1"/>
</dbReference>
<evidence type="ECO:0000313" key="13">
    <source>
        <dbReference type="EMBL" id="GGA19562.1"/>
    </source>
</evidence>
<dbReference type="PROSITE" id="PS00445">
    <property type="entry name" value="FGGY_KINASES_2"/>
    <property type="match status" value="1"/>
</dbReference>
<dbReference type="PANTHER" id="PTHR43095:SF5">
    <property type="entry name" value="XYLULOSE KINASE"/>
    <property type="match status" value="1"/>
</dbReference>
<comment type="catalytic activity">
    <reaction evidence="9">
        <text>D-xylulose + ATP = D-xylulose 5-phosphate + ADP + H(+)</text>
        <dbReference type="Rhea" id="RHEA:10964"/>
        <dbReference type="ChEBI" id="CHEBI:15378"/>
        <dbReference type="ChEBI" id="CHEBI:17140"/>
        <dbReference type="ChEBI" id="CHEBI:30616"/>
        <dbReference type="ChEBI" id="CHEBI:57737"/>
        <dbReference type="ChEBI" id="CHEBI:456216"/>
        <dbReference type="EC" id="2.7.1.17"/>
    </reaction>
</comment>
<evidence type="ECO:0000256" key="5">
    <source>
        <dbReference type="ARBA" id="ARBA00022777"/>
    </source>
</evidence>
<evidence type="ECO:0000256" key="1">
    <source>
        <dbReference type="ARBA" id="ARBA00009156"/>
    </source>
</evidence>
<dbReference type="RefSeq" id="WP_188551075.1">
    <property type="nucleotide sequence ID" value="NZ_BMFY01000010.1"/>
</dbReference>
<comment type="similarity">
    <text evidence="1 8">Belongs to the FGGY kinase family.</text>
</comment>
<comment type="caution">
    <text evidence="13">The sequence shown here is derived from an EMBL/GenBank/DDBJ whole genome shotgun (WGS) entry which is preliminary data.</text>
</comment>
<feature type="domain" description="Carbohydrate kinase FGGY N-terminal" evidence="11">
    <location>
        <begin position="30"/>
        <end position="273"/>
    </location>
</feature>
<evidence type="ECO:0000313" key="14">
    <source>
        <dbReference type="Proteomes" id="UP000616114"/>
    </source>
</evidence>
<dbReference type="InterPro" id="IPR050406">
    <property type="entry name" value="FGGY_Carb_Kinase"/>
</dbReference>
<evidence type="ECO:0000256" key="4">
    <source>
        <dbReference type="ARBA" id="ARBA00022741"/>
    </source>
</evidence>
<feature type="compositionally biased region" description="Low complexity" evidence="10">
    <location>
        <begin position="1"/>
        <end position="11"/>
    </location>
</feature>
<dbReference type="InterPro" id="IPR043129">
    <property type="entry name" value="ATPase_NBD"/>
</dbReference>
<dbReference type="GO" id="GO:0005524">
    <property type="term" value="F:ATP binding"/>
    <property type="evidence" value="ECO:0007669"/>
    <property type="project" value="UniProtKB-KW"/>
</dbReference>
<keyword evidence="5 8" id="KW-0418">Kinase</keyword>
<reference evidence="13" key="2">
    <citation type="submission" date="2020-09" db="EMBL/GenBank/DDBJ databases">
        <authorList>
            <person name="Sun Q."/>
            <person name="Zhou Y."/>
        </authorList>
    </citation>
    <scope>NUCLEOTIDE SEQUENCE</scope>
    <source>
        <strain evidence="13">CGMCC 1.12785</strain>
    </source>
</reference>
<keyword evidence="14" id="KW-1185">Reference proteome</keyword>
<dbReference type="EC" id="2.7.1.17" evidence="9"/>
<dbReference type="PIRSF" id="PIRSF000538">
    <property type="entry name" value="GlpK"/>
    <property type="match status" value="1"/>
</dbReference>
<evidence type="ECO:0000259" key="11">
    <source>
        <dbReference type="Pfam" id="PF00370"/>
    </source>
</evidence>
<keyword evidence="3 8" id="KW-0808">Transferase</keyword>
<dbReference type="EMBL" id="BMFY01000010">
    <property type="protein sequence ID" value="GGA19562.1"/>
    <property type="molecule type" value="Genomic_DNA"/>
</dbReference>
<gene>
    <name evidence="9" type="primary">xylB</name>
    <name evidence="13" type="ORF">GCM10011333_23340</name>
</gene>
<name>A0A8J2TZF9_9MICO</name>
<dbReference type="Proteomes" id="UP000616114">
    <property type="component" value="Unassembled WGS sequence"/>
</dbReference>
<proteinExistence type="inferred from homology"/>
<dbReference type="GO" id="GO:0042732">
    <property type="term" value="P:D-xylose metabolic process"/>
    <property type="evidence" value="ECO:0007669"/>
    <property type="project" value="UniProtKB-KW"/>
</dbReference>
<dbReference type="SUPFAM" id="SSF53067">
    <property type="entry name" value="Actin-like ATPase domain"/>
    <property type="match status" value="2"/>
</dbReference>
<dbReference type="Pfam" id="PF00370">
    <property type="entry name" value="FGGY_N"/>
    <property type="match status" value="1"/>
</dbReference>
<keyword evidence="7 9" id="KW-0119">Carbohydrate metabolism</keyword>
<dbReference type="Pfam" id="PF02782">
    <property type="entry name" value="FGGY_C"/>
    <property type="match status" value="1"/>
</dbReference>